<feature type="transmembrane region" description="Helical" evidence="8">
    <location>
        <begin position="20"/>
        <end position="40"/>
    </location>
</feature>
<reference evidence="9" key="1">
    <citation type="submission" date="2022-06" db="EMBL/GenBank/DDBJ databases">
        <title>Isolation of gut microbiota from human fecal samples.</title>
        <authorList>
            <person name="Pamer E.G."/>
            <person name="Barat B."/>
            <person name="Waligurski E."/>
            <person name="Medina S."/>
            <person name="Paddock L."/>
            <person name="Mostad J."/>
        </authorList>
    </citation>
    <scope>NUCLEOTIDE SEQUENCE</scope>
    <source>
        <strain evidence="9">DFI.5.57</strain>
    </source>
</reference>
<name>A0AAW5KL12_9FIRM</name>
<evidence type="ECO:0000256" key="1">
    <source>
        <dbReference type="ARBA" id="ARBA00004651"/>
    </source>
</evidence>
<comment type="similarity">
    <text evidence="2">Belongs to the VirD4/TraG family.</text>
</comment>
<proteinExistence type="inferred from homology"/>
<organism evidence="9 10">
    <name type="scientific">Ruminococcus bicirculans</name>
    <name type="common">ex Wegman et al. 2014</name>
    <dbReference type="NCBI Taxonomy" id="1160721"/>
    <lineage>
        <taxon>Bacteria</taxon>
        <taxon>Bacillati</taxon>
        <taxon>Bacillota</taxon>
        <taxon>Clostridia</taxon>
        <taxon>Eubacteriales</taxon>
        <taxon>Oscillospiraceae</taxon>
        <taxon>Ruminococcus</taxon>
    </lineage>
</organism>
<dbReference type="Pfam" id="PF02534">
    <property type="entry name" value="T4SS-DNA_transf"/>
    <property type="match status" value="1"/>
</dbReference>
<protein>
    <submittedName>
        <fullName evidence="9">Type IV secretory system conjugative DNA transfer family protein</fullName>
    </submittedName>
</protein>
<dbReference type="InterPro" id="IPR027417">
    <property type="entry name" value="P-loop_NTPase"/>
</dbReference>
<dbReference type="RefSeq" id="WP_256321591.1">
    <property type="nucleotide sequence ID" value="NZ_JANGCN010000004.1"/>
</dbReference>
<dbReference type="Proteomes" id="UP001206236">
    <property type="component" value="Unassembled WGS sequence"/>
</dbReference>
<dbReference type="PANTHER" id="PTHR37937">
    <property type="entry name" value="CONJUGATIVE TRANSFER: DNA TRANSPORT"/>
    <property type="match status" value="1"/>
</dbReference>
<dbReference type="SUPFAM" id="SSF52540">
    <property type="entry name" value="P-loop containing nucleoside triphosphate hydrolases"/>
    <property type="match status" value="1"/>
</dbReference>
<comment type="caution">
    <text evidence="9">The sequence shown here is derived from an EMBL/GenBank/DDBJ whole genome shotgun (WGS) entry which is preliminary data.</text>
</comment>
<gene>
    <name evidence="9" type="ORF">NE632_02815</name>
</gene>
<dbReference type="AlphaFoldDB" id="A0AAW5KL12"/>
<evidence type="ECO:0000256" key="8">
    <source>
        <dbReference type="SAM" id="Phobius"/>
    </source>
</evidence>
<evidence type="ECO:0000256" key="3">
    <source>
        <dbReference type="ARBA" id="ARBA00022475"/>
    </source>
</evidence>
<keyword evidence="7" id="KW-0175">Coiled coil</keyword>
<keyword evidence="4 8" id="KW-0812">Transmembrane</keyword>
<feature type="transmembrane region" description="Helical" evidence="8">
    <location>
        <begin position="71"/>
        <end position="89"/>
    </location>
</feature>
<keyword evidence="3" id="KW-1003">Cell membrane</keyword>
<dbReference type="InterPro" id="IPR051539">
    <property type="entry name" value="T4SS-coupling_protein"/>
</dbReference>
<dbReference type="NCBIfam" id="NF045973">
    <property type="entry name" value="conju_CD1115"/>
    <property type="match status" value="1"/>
</dbReference>
<evidence type="ECO:0000256" key="5">
    <source>
        <dbReference type="ARBA" id="ARBA00022989"/>
    </source>
</evidence>
<evidence type="ECO:0000256" key="2">
    <source>
        <dbReference type="ARBA" id="ARBA00008806"/>
    </source>
</evidence>
<evidence type="ECO:0000256" key="4">
    <source>
        <dbReference type="ARBA" id="ARBA00022692"/>
    </source>
</evidence>
<evidence type="ECO:0000313" key="9">
    <source>
        <dbReference type="EMBL" id="MCQ5152227.1"/>
    </source>
</evidence>
<feature type="coiled-coil region" evidence="7">
    <location>
        <begin position="226"/>
        <end position="253"/>
    </location>
</feature>
<dbReference type="GO" id="GO:0005886">
    <property type="term" value="C:plasma membrane"/>
    <property type="evidence" value="ECO:0007669"/>
    <property type="project" value="UniProtKB-SubCell"/>
</dbReference>
<comment type="subcellular location">
    <subcellularLocation>
        <location evidence="1">Cell membrane</location>
        <topology evidence="1">Multi-pass membrane protein</topology>
    </subcellularLocation>
</comment>
<sequence>MNNDFDELNKSRIKVRLLKAFGFGGLIYVVINLCLNYFHLSLTFINAKHKGITAVEYFRLKWTYFITTDNFPLPMVIMISFFIGIMLALRSETHWRIKNENKTIKGKQRFMNTKEMEKVLYSFDCDKMKSAKKSGIIIAKENGKFYIDAETIHSLIIGTTRSGKGQTFVMPMIRHIAMSQAKHSMVINDPKGEIAENCTAMLRENGYKVVFLNLRDTNMSSLWNPLQKAIDEYKKARDNNEDLDKTIDEVQSLATVFTADEQSQPIWPESAKSLLVAMILYLLEKGYDDGNLANVSMYSIYNLFVEFGTENEVQIVNGEKRNVNALDSLFKSLPRGSAAKAAYATSRFAEGDCRASIFTTLSSDISIFGSDSGISRLTSGNQINFEELADPDHPMAVIMIVPDEKKSRHVIASLFVNQCYNALVDYANKFIGQKLPQRVHFILDEFGNMVNIPDMDTKITVGAGRNLLFDLFVQDLNQLDTKYNNAAKTIRSNTGNLVYINSLDVDTNKYFSSALGDRTIEYTTYSGDLHSFLSHQAGSVDSVPLIRPEDLSELPFGTAITKRQRCYPIKTVFDPFYKLGIKAQSIAEIAKTMDFRYNSLEETIYPLDSIWQKLFIPIKDNKGYMYKAVRRKDPAEIKKLTETYSHGSQTMVLPICFENQIYRKMPFSDDPKEREWTEIPCDNAHIVELGKIKLDAYISSDGHSRTRWDNKRQEIYRNRKKSVTKASSTDYTDKRLSAPSPITEALQIINSRSELCAEGEYNRLIEAKNKPAVEKLINQAFTKKIISRKQYDLLKHDIEINFNK</sequence>
<dbReference type="CDD" id="cd01127">
    <property type="entry name" value="TrwB_TraG_TraD_VirD4"/>
    <property type="match status" value="1"/>
</dbReference>
<keyword evidence="5 8" id="KW-1133">Transmembrane helix</keyword>
<evidence type="ECO:0000256" key="7">
    <source>
        <dbReference type="SAM" id="Coils"/>
    </source>
</evidence>
<dbReference type="EMBL" id="JANGCN010000004">
    <property type="protein sequence ID" value="MCQ5152227.1"/>
    <property type="molecule type" value="Genomic_DNA"/>
</dbReference>
<accession>A0AAW5KL12</accession>
<dbReference type="Gene3D" id="3.40.50.300">
    <property type="entry name" value="P-loop containing nucleotide triphosphate hydrolases"/>
    <property type="match status" value="2"/>
</dbReference>
<keyword evidence="6 8" id="KW-0472">Membrane</keyword>
<dbReference type="PANTHER" id="PTHR37937:SF1">
    <property type="entry name" value="CONJUGATIVE TRANSFER: DNA TRANSPORT"/>
    <property type="match status" value="1"/>
</dbReference>
<evidence type="ECO:0000313" key="10">
    <source>
        <dbReference type="Proteomes" id="UP001206236"/>
    </source>
</evidence>
<dbReference type="InterPro" id="IPR003688">
    <property type="entry name" value="TraG/VirD4"/>
</dbReference>
<evidence type="ECO:0000256" key="6">
    <source>
        <dbReference type="ARBA" id="ARBA00023136"/>
    </source>
</evidence>